<feature type="region of interest" description="Disordered" evidence="1">
    <location>
        <begin position="244"/>
        <end position="268"/>
    </location>
</feature>
<evidence type="ECO:0000256" key="1">
    <source>
        <dbReference type="SAM" id="MobiDB-lite"/>
    </source>
</evidence>
<name>A0A165VTP5_9AGAM</name>
<dbReference type="Proteomes" id="UP000076761">
    <property type="component" value="Unassembled WGS sequence"/>
</dbReference>
<dbReference type="OrthoDB" id="3330962at2759"/>
<evidence type="ECO:0000313" key="3">
    <source>
        <dbReference type="Proteomes" id="UP000076761"/>
    </source>
</evidence>
<proteinExistence type="predicted"/>
<dbReference type="EMBL" id="KV425552">
    <property type="protein sequence ID" value="KZT30171.1"/>
    <property type="molecule type" value="Genomic_DNA"/>
</dbReference>
<evidence type="ECO:0000313" key="2">
    <source>
        <dbReference type="EMBL" id="KZT30171.1"/>
    </source>
</evidence>
<reference evidence="2 3" key="1">
    <citation type="journal article" date="2016" name="Mol. Biol. Evol.">
        <title>Comparative Genomics of Early-Diverging Mushroom-Forming Fungi Provides Insights into the Origins of Lignocellulose Decay Capabilities.</title>
        <authorList>
            <person name="Nagy L.G."/>
            <person name="Riley R."/>
            <person name="Tritt A."/>
            <person name="Adam C."/>
            <person name="Daum C."/>
            <person name="Floudas D."/>
            <person name="Sun H."/>
            <person name="Yadav J.S."/>
            <person name="Pangilinan J."/>
            <person name="Larsson K.H."/>
            <person name="Matsuura K."/>
            <person name="Barry K."/>
            <person name="Labutti K."/>
            <person name="Kuo R."/>
            <person name="Ohm R.A."/>
            <person name="Bhattacharya S.S."/>
            <person name="Shirouzu T."/>
            <person name="Yoshinaga Y."/>
            <person name="Martin F.M."/>
            <person name="Grigoriev I.V."/>
            <person name="Hibbett D.S."/>
        </authorList>
    </citation>
    <scope>NUCLEOTIDE SEQUENCE [LARGE SCALE GENOMIC DNA]</scope>
    <source>
        <strain evidence="2 3">HHB14362 ss-1</strain>
    </source>
</reference>
<sequence>MRRIAGNLFSAVEASISRPALLSASMHATRGGALGDRDARRSRLNPLAREFHPTGVIITDHSGTILHVATDPRNNWLQGVGRRECPEECEECNEMLATVIDVAFAGLDEDISSQEGEWWRILDQLKNLPEDEDEEYDEKPYVYINIPHAPWDELKATGNTEDQDHRSPGSADSDLSRLNTPVDDDDGSSTALPEDFSRDDASSCSLDAESQKVGVIEDPFSFSTPQPRRVFPSKFLEDWAKGCTRHSTPPPWSHLPKRTSLPYEWDSE</sequence>
<dbReference type="AlphaFoldDB" id="A0A165VTP5"/>
<feature type="region of interest" description="Disordered" evidence="1">
    <location>
        <begin position="154"/>
        <end position="223"/>
    </location>
</feature>
<keyword evidence="3" id="KW-1185">Reference proteome</keyword>
<gene>
    <name evidence="2" type="ORF">NEOLEDRAFT_1174493</name>
</gene>
<accession>A0A165VTP5</accession>
<protein>
    <submittedName>
        <fullName evidence="2">Uncharacterized protein</fullName>
    </submittedName>
</protein>
<organism evidence="2 3">
    <name type="scientific">Neolentinus lepideus HHB14362 ss-1</name>
    <dbReference type="NCBI Taxonomy" id="1314782"/>
    <lineage>
        <taxon>Eukaryota</taxon>
        <taxon>Fungi</taxon>
        <taxon>Dikarya</taxon>
        <taxon>Basidiomycota</taxon>
        <taxon>Agaricomycotina</taxon>
        <taxon>Agaricomycetes</taxon>
        <taxon>Gloeophyllales</taxon>
        <taxon>Gloeophyllaceae</taxon>
        <taxon>Neolentinus</taxon>
    </lineage>
</organism>
<dbReference type="InParanoid" id="A0A165VTP5"/>